<comment type="caution">
    <text evidence="2">The sequence shown here is derived from an EMBL/GenBank/DDBJ whole genome shotgun (WGS) entry which is preliminary data.</text>
</comment>
<reference evidence="2 3" key="1">
    <citation type="journal article" date="2020" name="BMC Genomics">
        <title>Intraspecific diversification of the crop wild relative Brassica cretica Lam. using demographic model selection.</title>
        <authorList>
            <person name="Kioukis A."/>
            <person name="Michalopoulou V.A."/>
            <person name="Briers L."/>
            <person name="Pirintsos S."/>
            <person name="Studholme D.J."/>
            <person name="Pavlidis P."/>
            <person name="Sarris P.F."/>
        </authorList>
    </citation>
    <scope>NUCLEOTIDE SEQUENCE [LARGE SCALE GENOMIC DNA]</scope>
    <source>
        <strain evidence="3">cv. PFS-1207/04</strain>
    </source>
</reference>
<organism evidence="2 3">
    <name type="scientific">Brassica cretica</name>
    <name type="common">Mustard</name>
    <dbReference type="NCBI Taxonomy" id="69181"/>
    <lineage>
        <taxon>Eukaryota</taxon>
        <taxon>Viridiplantae</taxon>
        <taxon>Streptophyta</taxon>
        <taxon>Embryophyta</taxon>
        <taxon>Tracheophyta</taxon>
        <taxon>Spermatophyta</taxon>
        <taxon>Magnoliopsida</taxon>
        <taxon>eudicotyledons</taxon>
        <taxon>Gunneridae</taxon>
        <taxon>Pentapetalae</taxon>
        <taxon>rosids</taxon>
        <taxon>malvids</taxon>
        <taxon>Brassicales</taxon>
        <taxon>Brassicaceae</taxon>
        <taxon>Brassiceae</taxon>
        <taxon>Brassica</taxon>
    </lineage>
</organism>
<dbReference type="EMBL" id="QGKV02001556">
    <property type="protein sequence ID" value="KAF3517919.1"/>
    <property type="molecule type" value="Genomic_DNA"/>
</dbReference>
<sequence>MPRARARQKLELAKRNDNRPPSRQGLHLKLVSDFKLYQLVTDPQIQSRSTFLSVTPTTSIATTCGSTRHLDAPKLHRSIYTWISSVPRRHVHDDSIVAVLSWRYVHDDVYGDLSLAVRRLTLNPWRLFRMVQNTVLTDRSRNHSGRSDRNQKYVNDSSPGTVRP</sequence>
<dbReference type="Proteomes" id="UP000266723">
    <property type="component" value="Unassembled WGS sequence"/>
</dbReference>
<proteinExistence type="predicted"/>
<gene>
    <name evidence="2" type="ORF">DY000_02062255</name>
</gene>
<feature type="compositionally biased region" description="Basic and acidic residues" evidence="1">
    <location>
        <begin position="139"/>
        <end position="151"/>
    </location>
</feature>
<name>A0ABQ7AUX2_BRACR</name>
<keyword evidence="3" id="KW-1185">Reference proteome</keyword>
<evidence type="ECO:0000313" key="2">
    <source>
        <dbReference type="EMBL" id="KAF3517919.1"/>
    </source>
</evidence>
<feature type="compositionally biased region" description="Polar residues" evidence="1">
    <location>
        <begin position="152"/>
        <end position="164"/>
    </location>
</feature>
<evidence type="ECO:0000256" key="1">
    <source>
        <dbReference type="SAM" id="MobiDB-lite"/>
    </source>
</evidence>
<protein>
    <submittedName>
        <fullName evidence="2">Uncharacterized protein</fullName>
    </submittedName>
</protein>
<feature type="region of interest" description="Disordered" evidence="1">
    <location>
        <begin position="139"/>
        <end position="164"/>
    </location>
</feature>
<evidence type="ECO:0000313" key="3">
    <source>
        <dbReference type="Proteomes" id="UP000266723"/>
    </source>
</evidence>
<accession>A0ABQ7AUX2</accession>